<feature type="domain" description="Secretion system C-terminal sorting" evidence="8">
    <location>
        <begin position="923"/>
        <end position="1002"/>
    </location>
</feature>
<dbReference type="AlphaFoldDB" id="A0A2W2B1T6"/>
<keyword evidence="4 5" id="KW-0720">Serine protease</keyword>
<dbReference type="InterPro" id="IPR023828">
    <property type="entry name" value="Peptidase_S8_Ser-AS"/>
</dbReference>
<feature type="active site" description="Charge relay system" evidence="5">
    <location>
        <position position="159"/>
    </location>
</feature>
<dbReference type="InterPro" id="IPR000209">
    <property type="entry name" value="Peptidase_S8/S53_dom"/>
</dbReference>
<evidence type="ECO:0008006" key="11">
    <source>
        <dbReference type="Google" id="ProtNLM"/>
    </source>
</evidence>
<keyword evidence="10" id="KW-1185">Reference proteome</keyword>
<dbReference type="PANTHER" id="PTHR43399">
    <property type="entry name" value="SUBTILISIN-RELATED"/>
    <property type="match status" value="1"/>
</dbReference>
<evidence type="ECO:0000256" key="4">
    <source>
        <dbReference type="ARBA" id="ARBA00022825"/>
    </source>
</evidence>
<dbReference type="EMBL" id="QKTW01000009">
    <property type="protein sequence ID" value="PZF73978.1"/>
    <property type="molecule type" value="Genomic_DNA"/>
</dbReference>
<dbReference type="PANTHER" id="PTHR43399:SF4">
    <property type="entry name" value="CELL WALL-ASSOCIATED PROTEASE"/>
    <property type="match status" value="1"/>
</dbReference>
<dbReference type="Proteomes" id="UP000248745">
    <property type="component" value="Unassembled WGS sequence"/>
</dbReference>
<keyword evidence="3 5" id="KW-0378">Hydrolase</keyword>
<evidence type="ECO:0000256" key="5">
    <source>
        <dbReference type="PROSITE-ProRule" id="PRU01240"/>
    </source>
</evidence>
<organism evidence="9 10">
    <name type="scientific">Taibaiella soli</name>
    <dbReference type="NCBI Taxonomy" id="1649169"/>
    <lineage>
        <taxon>Bacteria</taxon>
        <taxon>Pseudomonadati</taxon>
        <taxon>Bacteroidota</taxon>
        <taxon>Chitinophagia</taxon>
        <taxon>Chitinophagales</taxon>
        <taxon>Chitinophagaceae</taxon>
        <taxon>Taibaiella</taxon>
    </lineage>
</organism>
<dbReference type="Gene3D" id="3.40.50.200">
    <property type="entry name" value="Peptidase S8/S53 domain"/>
    <property type="match status" value="1"/>
</dbReference>
<keyword evidence="6" id="KW-0732">Signal</keyword>
<feature type="signal peptide" evidence="6">
    <location>
        <begin position="1"/>
        <end position="22"/>
    </location>
</feature>
<dbReference type="RefSeq" id="WP_110998076.1">
    <property type="nucleotide sequence ID" value="NZ_QKTW01000009.1"/>
</dbReference>
<name>A0A2W2B1T6_9BACT</name>
<feature type="domain" description="Peptidase S8/S53" evidence="7">
    <location>
        <begin position="151"/>
        <end position="404"/>
    </location>
</feature>
<reference evidence="9 10" key="1">
    <citation type="submission" date="2018-06" db="EMBL/GenBank/DDBJ databases">
        <title>Mucibacter soli gen. nov., sp. nov., a new member of the family Chitinophagaceae producing mucin.</title>
        <authorList>
            <person name="Kim M.-K."/>
            <person name="Park S."/>
            <person name="Kim T.-S."/>
            <person name="Joung Y."/>
            <person name="Han J.-H."/>
            <person name="Kim S.B."/>
        </authorList>
    </citation>
    <scope>NUCLEOTIDE SEQUENCE [LARGE SCALE GENOMIC DNA]</scope>
    <source>
        <strain evidence="9 10">R1-15</strain>
    </source>
</reference>
<keyword evidence="2 5" id="KW-0645">Protease</keyword>
<dbReference type="PRINTS" id="PR00723">
    <property type="entry name" value="SUBTILISIN"/>
</dbReference>
<evidence type="ECO:0000259" key="7">
    <source>
        <dbReference type="Pfam" id="PF00082"/>
    </source>
</evidence>
<dbReference type="InterPro" id="IPR051048">
    <property type="entry name" value="Peptidase_S8/S53_subtilisin"/>
</dbReference>
<comment type="similarity">
    <text evidence="1 5">Belongs to the peptidase S8 family.</text>
</comment>
<dbReference type="InterPro" id="IPR026444">
    <property type="entry name" value="Secre_tail"/>
</dbReference>
<dbReference type="PROSITE" id="PS00138">
    <property type="entry name" value="SUBTILASE_SER"/>
    <property type="match status" value="1"/>
</dbReference>
<evidence type="ECO:0000256" key="2">
    <source>
        <dbReference type="ARBA" id="ARBA00022670"/>
    </source>
</evidence>
<dbReference type="Pfam" id="PF00082">
    <property type="entry name" value="Peptidase_S8"/>
    <property type="match status" value="1"/>
</dbReference>
<dbReference type="InterPro" id="IPR015500">
    <property type="entry name" value="Peptidase_S8_subtilisin-rel"/>
</dbReference>
<proteinExistence type="inferred from homology"/>
<sequence>MRKWYNLLITAACSVVLARASAQTTRMLISIDNTRLQPTVLQRGDRTVVSFNNAEIDNIFARYTIGKFQQAYPSAPESYLKNIWVVEVSSPKLLEDLKNYNADLFPYAKIENEATTLYSPNDYGYPGVGTGQTDLDLIRAKDAWDITKGDSSVLIGITDTYFDTTNPDLISKFARIRYNGGAPDKHGVMVATIAAGRTDNNAGFASIGYNCKMDISGNMYDDEMLQMSADGVPVINGSWFNNCSYDVIQQGVYTSIYENGTVSCFSAGNGSSTCGAANAYAFPGAYDHNICVTSVGSQFPVGTYNYNYGGTVTGWSWNDVHNRVIGFPATDYSHYDKVDICAPGHGVSSGTLSPANPNGFQAYNAWGTSFATPFVSGTAALMISANKALSPYQIEYILKKTAAKIDTIPQNLAYAGMLGSGRLDAGSAVAMASSLNVNDPATASMFVAGIDITTTCTPAALPNGTLPKLKPTVVNGTAPFTYNWEAIPGNAAQLNNYSAEQPNVVSLISGNVLWYRLTVYDNSPVQKVASKIIKVTLTNTGNYDLSIRDSYHDNYDAINLQDSLDNRNWNLWRSPDIWNRQQNDTITLHQPANYAAANNYINVRVHNTGCQASPVTTGNSRQKLRLYWSFPSTSHNWTTDFNSSFTYTNAGNATIACGGEITTTPIDIPVIQPGKDTVIRLAWHPVNYAIAAPKAQEGNLSLLARISTYGNNGVDQGPGITETTRTPVNMRNSNNLAINNLVKVSIDSNTLVNSTAFYLVNPYTSSTTMNFNLNAMKDVYKYMSGDFKSLMTIRVYLGNLYARWVSGGRQGKYLGYDDNLKYVSFTDVSNASLKNIQMNANEHVFTVIEIGVKTLPFVNLPANLNEFMLTQYNATTNERIGSIDFEVYYNSAVNSPAIYKGGDDSETPTAVANVEQGNGKLGVYPNPVNTGTIYAVFSGNKAIDNTTVTVMDVTGRTIFTQNASRLEPRQPMAIPVDNIANGVYYLRVTGKQQTFAPVKFVVTR</sequence>
<dbReference type="GO" id="GO:0006508">
    <property type="term" value="P:proteolysis"/>
    <property type="evidence" value="ECO:0007669"/>
    <property type="project" value="UniProtKB-KW"/>
</dbReference>
<dbReference type="PROSITE" id="PS51892">
    <property type="entry name" value="SUBTILASE"/>
    <property type="match status" value="1"/>
</dbReference>
<evidence type="ECO:0000256" key="3">
    <source>
        <dbReference type="ARBA" id="ARBA00022801"/>
    </source>
</evidence>
<evidence type="ECO:0000256" key="6">
    <source>
        <dbReference type="SAM" id="SignalP"/>
    </source>
</evidence>
<dbReference type="OrthoDB" id="9808897at2"/>
<dbReference type="Pfam" id="PF18962">
    <property type="entry name" value="Por_Secre_tail"/>
    <property type="match status" value="1"/>
</dbReference>
<comment type="caution">
    <text evidence="9">The sequence shown here is derived from an EMBL/GenBank/DDBJ whole genome shotgun (WGS) entry which is preliminary data.</text>
</comment>
<protein>
    <recommendedName>
        <fullName evidence="11">Peptidase S8/S53 domain-containing protein</fullName>
    </recommendedName>
</protein>
<evidence type="ECO:0000256" key="1">
    <source>
        <dbReference type="ARBA" id="ARBA00011073"/>
    </source>
</evidence>
<feature type="chain" id="PRO_5015894658" description="Peptidase S8/S53 domain-containing protein" evidence="6">
    <location>
        <begin position="23"/>
        <end position="1004"/>
    </location>
</feature>
<dbReference type="InterPro" id="IPR036852">
    <property type="entry name" value="Peptidase_S8/S53_dom_sf"/>
</dbReference>
<evidence type="ECO:0000313" key="9">
    <source>
        <dbReference type="EMBL" id="PZF73978.1"/>
    </source>
</evidence>
<dbReference type="NCBIfam" id="TIGR04183">
    <property type="entry name" value="Por_Secre_tail"/>
    <property type="match status" value="1"/>
</dbReference>
<feature type="active site" description="Charge relay system" evidence="5">
    <location>
        <position position="369"/>
    </location>
</feature>
<accession>A0A2W2B1T6</accession>
<evidence type="ECO:0000259" key="8">
    <source>
        <dbReference type="Pfam" id="PF18962"/>
    </source>
</evidence>
<feature type="active site" description="Charge relay system" evidence="5">
    <location>
        <position position="186"/>
    </location>
</feature>
<evidence type="ECO:0000313" key="10">
    <source>
        <dbReference type="Proteomes" id="UP000248745"/>
    </source>
</evidence>
<dbReference type="GO" id="GO:0004252">
    <property type="term" value="F:serine-type endopeptidase activity"/>
    <property type="evidence" value="ECO:0007669"/>
    <property type="project" value="UniProtKB-UniRule"/>
</dbReference>
<dbReference type="SUPFAM" id="SSF52743">
    <property type="entry name" value="Subtilisin-like"/>
    <property type="match status" value="1"/>
</dbReference>
<gene>
    <name evidence="9" type="ORF">DN068_06470</name>
</gene>